<protein>
    <submittedName>
        <fullName evidence="1">Uncharacterized protein</fullName>
    </submittedName>
</protein>
<dbReference type="Proteomes" id="UP000499080">
    <property type="component" value="Unassembled WGS sequence"/>
</dbReference>
<gene>
    <name evidence="1" type="ORF">AVEN_119414_1</name>
</gene>
<evidence type="ECO:0000313" key="1">
    <source>
        <dbReference type="EMBL" id="GBM21515.1"/>
    </source>
</evidence>
<keyword evidence="2" id="KW-1185">Reference proteome</keyword>
<evidence type="ECO:0000313" key="2">
    <source>
        <dbReference type="Proteomes" id="UP000499080"/>
    </source>
</evidence>
<organism evidence="1 2">
    <name type="scientific">Araneus ventricosus</name>
    <name type="common">Orbweaver spider</name>
    <name type="synonym">Epeira ventricosa</name>
    <dbReference type="NCBI Taxonomy" id="182803"/>
    <lineage>
        <taxon>Eukaryota</taxon>
        <taxon>Metazoa</taxon>
        <taxon>Ecdysozoa</taxon>
        <taxon>Arthropoda</taxon>
        <taxon>Chelicerata</taxon>
        <taxon>Arachnida</taxon>
        <taxon>Araneae</taxon>
        <taxon>Araneomorphae</taxon>
        <taxon>Entelegynae</taxon>
        <taxon>Araneoidea</taxon>
        <taxon>Araneidae</taxon>
        <taxon>Araneus</taxon>
    </lineage>
</organism>
<comment type="caution">
    <text evidence="1">The sequence shown here is derived from an EMBL/GenBank/DDBJ whole genome shotgun (WGS) entry which is preliminary data.</text>
</comment>
<dbReference type="EMBL" id="BGPR01090991">
    <property type="protein sequence ID" value="GBM21515.1"/>
    <property type="molecule type" value="Genomic_DNA"/>
</dbReference>
<reference evidence="1 2" key="1">
    <citation type="journal article" date="2019" name="Sci. Rep.">
        <title>Orb-weaving spider Araneus ventricosus genome elucidates the spidroin gene catalogue.</title>
        <authorList>
            <person name="Kono N."/>
            <person name="Nakamura H."/>
            <person name="Ohtoshi R."/>
            <person name="Moran D.A.P."/>
            <person name="Shinohara A."/>
            <person name="Yoshida Y."/>
            <person name="Fujiwara M."/>
            <person name="Mori M."/>
            <person name="Tomita M."/>
            <person name="Arakawa K."/>
        </authorList>
    </citation>
    <scope>NUCLEOTIDE SEQUENCE [LARGE SCALE GENOMIC DNA]</scope>
</reference>
<accession>A0A4Y2E0X0</accession>
<sequence>MRPAEQRVVEYRPKTHMQLQLPVGTVLRSMSTSFDHPIIYRCFSGMLQPSHKPLGYWNRVALRCKVEPQYSLRFFVGFGSPGKTEGIRIPLCRKGAFLVRDGYKSCYRFQTKHFALAFHIDKEAIEQQIAGSDSNRPECGARYRKVFHSVSCSKRWTIVTSTATDQTDFFSFLISQRTPPAHKEINRREFH</sequence>
<name>A0A4Y2E0X0_ARAVE</name>
<dbReference type="AlphaFoldDB" id="A0A4Y2E0X0"/>
<proteinExistence type="predicted"/>